<reference evidence="2" key="1">
    <citation type="journal article" date="2019" name="Int. J. Syst. Evol. Microbiol.">
        <title>The Global Catalogue of Microorganisms (GCM) 10K type strain sequencing project: providing services to taxonomists for standard genome sequencing and annotation.</title>
        <authorList>
            <consortium name="The Broad Institute Genomics Platform"/>
            <consortium name="The Broad Institute Genome Sequencing Center for Infectious Disease"/>
            <person name="Wu L."/>
            <person name="Ma J."/>
        </authorList>
    </citation>
    <scope>NUCLEOTIDE SEQUENCE [LARGE SCALE GENOMIC DNA]</scope>
    <source>
        <strain evidence="2">CGMCC 1.12470</strain>
    </source>
</reference>
<dbReference type="EMBL" id="JBHUDX010000041">
    <property type="protein sequence ID" value="MFD1659534.1"/>
    <property type="molecule type" value="Genomic_DNA"/>
</dbReference>
<dbReference type="RefSeq" id="WP_381082772.1">
    <property type="nucleotide sequence ID" value="NZ_JBHUDX010000041.1"/>
</dbReference>
<evidence type="ECO:0000313" key="2">
    <source>
        <dbReference type="Proteomes" id="UP001597261"/>
    </source>
</evidence>
<protein>
    <recommendedName>
        <fullName evidence="3">ADP-ribosylglycohydrolase family protein</fullName>
    </recommendedName>
</protein>
<dbReference type="Gene3D" id="1.10.4080.10">
    <property type="entry name" value="ADP-ribosylation/Crystallin J1"/>
    <property type="match status" value="1"/>
</dbReference>
<accession>A0ABW4IQG0</accession>
<gene>
    <name evidence="1" type="ORF">ACFSL4_15330</name>
</gene>
<organism evidence="1 2">
    <name type="scientific">Streptomyces caeni</name>
    <dbReference type="NCBI Taxonomy" id="2307231"/>
    <lineage>
        <taxon>Bacteria</taxon>
        <taxon>Bacillati</taxon>
        <taxon>Actinomycetota</taxon>
        <taxon>Actinomycetes</taxon>
        <taxon>Kitasatosporales</taxon>
        <taxon>Streptomycetaceae</taxon>
        <taxon>Streptomyces</taxon>
    </lineage>
</organism>
<comment type="caution">
    <text evidence="1">The sequence shown here is derived from an EMBL/GenBank/DDBJ whole genome shotgun (WGS) entry which is preliminary data.</text>
</comment>
<name>A0ABW4IQG0_9ACTN</name>
<keyword evidence="2" id="KW-1185">Reference proteome</keyword>
<dbReference type="Proteomes" id="UP001597261">
    <property type="component" value="Unassembled WGS sequence"/>
</dbReference>
<dbReference type="InterPro" id="IPR036705">
    <property type="entry name" value="Ribosyl_crysJ1_sf"/>
</dbReference>
<sequence>MACVTGALLGAAHGAEALPVDLVSRHEPAWVLDTLARDLNAGPS</sequence>
<dbReference type="SUPFAM" id="SSF101478">
    <property type="entry name" value="ADP-ribosylglycohydrolase"/>
    <property type="match status" value="1"/>
</dbReference>
<proteinExistence type="predicted"/>
<evidence type="ECO:0000313" key="1">
    <source>
        <dbReference type="EMBL" id="MFD1659534.1"/>
    </source>
</evidence>
<evidence type="ECO:0008006" key="3">
    <source>
        <dbReference type="Google" id="ProtNLM"/>
    </source>
</evidence>